<comment type="similarity">
    <text evidence="1">Belongs to the replication factor A protein 1 family.</text>
</comment>
<keyword evidence="5" id="KW-0238">DNA-binding</keyword>
<evidence type="ECO:0000256" key="5">
    <source>
        <dbReference type="ARBA" id="ARBA00023125"/>
    </source>
</evidence>
<dbReference type="Gene3D" id="2.40.50.140">
    <property type="entry name" value="Nucleic acid-binding proteins"/>
    <property type="match status" value="3"/>
</dbReference>
<feature type="domain" description="Replication protein A 70 kDa DNA-binding subunit B/D first OB fold" evidence="6">
    <location>
        <begin position="25"/>
        <end position="112"/>
    </location>
</feature>
<dbReference type="CDD" id="cd04476">
    <property type="entry name" value="RPA1_DBD_C"/>
    <property type="match status" value="1"/>
</dbReference>
<reference evidence="9" key="1">
    <citation type="journal article" date="2024" name="IScience">
        <title>Strigolactones Initiate the Formation of Haustorium-like Structures in Castilleja.</title>
        <authorList>
            <person name="Buerger M."/>
            <person name="Peterson D."/>
            <person name="Chory J."/>
        </authorList>
    </citation>
    <scope>NUCLEOTIDE SEQUENCE [LARGE SCALE GENOMIC DNA]</scope>
</reference>
<keyword evidence="2" id="KW-0479">Metal-binding</keyword>
<evidence type="ECO:0000256" key="1">
    <source>
        <dbReference type="ARBA" id="ARBA00005690"/>
    </source>
</evidence>
<accession>A0ABD3BXH2</accession>
<dbReference type="CDD" id="cd04481">
    <property type="entry name" value="RPA1_DBD_B_like"/>
    <property type="match status" value="1"/>
</dbReference>
<dbReference type="SUPFAM" id="SSF50249">
    <property type="entry name" value="Nucleic acid-binding proteins"/>
    <property type="match status" value="2"/>
</dbReference>
<protein>
    <submittedName>
        <fullName evidence="8">Uncharacterized protein</fullName>
    </submittedName>
</protein>
<evidence type="ECO:0000256" key="4">
    <source>
        <dbReference type="ARBA" id="ARBA00022833"/>
    </source>
</evidence>
<feature type="domain" description="Replication factor A C-terminal" evidence="7">
    <location>
        <begin position="310"/>
        <end position="419"/>
    </location>
</feature>
<name>A0ABD3BXH2_9LAMI</name>
<dbReference type="PANTHER" id="PTHR47165">
    <property type="entry name" value="OS03G0429900 PROTEIN"/>
    <property type="match status" value="1"/>
</dbReference>
<gene>
    <name evidence="8" type="ORF">CASFOL_034163</name>
</gene>
<evidence type="ECO:0000313" key="8">
    <source>
        <dbReference type="EMBL" id="KAL3621967.1"/>
    </source>
</evidence>
<dbReference type="Pfam" id="PF02721">
    <property type="entry name" value="DUF223"/>
    <property type="match status" value="1"/>
</dbReference>
<organism evidence="8 9">
    <name type="scientific">Castilleja foliolosa</name>
    <dbReference type="NCBI Taxonomy" id="1961234"/>
    <lineage>
        <taxon>Eukaryota</taxon>
        <taxon>Viridiplantae</taxon>
        <taxon>Streptophyta</taxon>
        <taxon>Embryophyta</taxon>
        <taxon>Tracheophyta</taxon>
        <taxon>Spermatophyta</taxon>
        <taxon>Magnoliopsida</taxon>
        <taxon>eudicotyledons</taxon>
        <taxon>Gunneridae</taxon>
        <taxon>Pentapetalae</taxon>
        <taxon>asterids</taxon>
        <taxon>lamiids</taxon>
        <taxon>Lamiales</taxon>
        <taxon>Orobanchaceae</taxon>
        <taxon>Pedicularideae</taxon>
        <taxon>Castillejinae</taxon>
        <taxon>Castilleja</taxon>
    </lineage>
</organism>
<evidence type="ECO:0000256" key="3">
    <source>
        <dbReference type="ARBA" id="ARBA00022771"/>
    </source>
</evidence>
<evidence type="ECO:0000313" key="9">
    <source>
        <dbReference type="Proteomes" id="UP001632038"/>
    </source>
</evidence>
<proteinExistence type="inferred from homology"/>
<dbReference type="GO" id="GO:0008270">
    <property type="term" value="F:zinc ion binding"/>
    <property type="evidence" value="ECO:0007669"/>
    <property type="project" value="UniProtKB-KW"/>
</dbReference>
<dbReference type="InterPro" id="IPR003871">
    <property type="entry name" value="RFA1B/D_OB_1st"/>
</dbReference>
<keyword evidence="3" id="KW-0863">Zinc-finger</keyword>
<dbReference type="InterPro" id="IPR013955">
    <property type="entry name" value="Rep_factor-A_C"/>
</dbReference>
<dbReference type="Proteomes" id="UP001632038">
    <property type="component" value="Unassembled WGS sequence"/>
</dbReference>
<dbReference type="PANTHER" id="PTHR47165:SF4">
    <property type="entry name" value="OS03G0429900 PROTEIN"/>
    <property type="match status" value="1"/>
</dbReference>
<keyword evidence="4" id="KW-0862">Zinc</keyword>
<sequence>MADNGKNLLASRPVREVTRTNKPSLKLRVVRRFYRGVTTNRKALEIVFHDLEGGRITGVVKSMHVKNYDNRFIQGRVYAIRTNTYKVETNSGKFLTAPHPFKIIINGVTSVHDMPQESFFPDFMFNFRSFSTLQDPNNVDLTELFDIIGKVVEIHAAQEREIDFKIVRLIEIVLEDLSGQQLNCTLWGDYVDEILFFESNIKSGPPILILQFCRAKLYRDRVGLSTSFDTTQLHTLETLPAIVDFKSQLRDDDVDHAKSVSRGSLTSFRVEYDDLANGKITCNSVETIFAVDEPSTFWVCAMIGSIVGDWSYLACPKCSKKMEPVGKEYICDGCYKSHTTGIHRYKLHLDVVDQTANVTILIWDREAEKLIGRPCQELREEYIENLKSDKTDLPTDLNKLVDQTILFKVKVERKNLHKENAFFQITRLVTDTSIVSKYNQFTTQAESEADFYRLMLNEDMNFGGRTSEDEVSTPVKKVFDTKRDGDRSCTNKTLDFGEEGVGSSTAKFDRHPSMTKKQYMRKFVVQDDDEDDKFEADPKSG</sequence>
<dbReference type="InterPro" id="IPR012340">
    <property type="entry name" value="NA-bd_OB-fold"/>
</dbReference>
<dbReference type="InterPro" id="IPR047192">
    <property type="entry name" value="Euk_RPA1_DBD_C"/>
</dbReference>
<evidence type="ECO:0000256" key="2">
    <source>
        <dbReference type="ARBA" id="ARBA00022723"/>
    </source>
</evidence>
<dbReference type="EMBL" id="JAVIJP010000061">
    <property type="protein sequence ID" value="KAL3621967.1"/>
    <property type="molecule type" value="Genomic_DNA"/>
</dbReference>
<evidence type="ECO:0000259" key="6">
    <source>
        <dbReference type="Pfam" id="PF02721"/>
    </source>
</evidence>
<dbReference type="GO" id="GO:0003677">
    <property type="term" value="F:DNA binding"/>
    <property type="evidence" value="ECO:0007669"/>
    <property type="project" value="UniProtKB-KW"/>
</dbReference>
<dbReference type="AlphaFoldDB" id="A0ABD3BXH2"/>
<comment type="caution">
    <text evidence="8">The sequence shown here is derived from an EMBL/GenBank/DDBJ whole genome shotgun (WGS) entry which is preliminary data.</text>
</comment>
<evidence type="ECO:0000259" key="7">
    <source>
        <dbReference type="Pfam" id="PF08646"/>
    </source>
</evidence>
<dbReference type="Pfam" id="PF08646">
    <property type="entry name" value="Rep_fac-A_C"/>
    <property type="match status" value="1"/>
</dbReference>
<keyword evidence="9" id="KW-1185">Reference proteome</keyword>